<dbReference type="UniPathway" id="UPA00074">
    <property type="reaction ID" value="UER00124"/>
</dbReference>
<dbReference type="AlphaFoldDB" id="A0A0B0EII6"/>
<dbReference type="InterPro" id="IPR029055">
    <property type="entry name" value="Ntn_hydrolases_N"/>
</dbReference>
<dbReference type="CDD" id="cd06223">
    <property type="entry name" value="PRTases_typeI"/>
    <property type="match status" value="1"/>
</dbReference>
<evidence type="ECO:0000259" key="11">
    <source>
        <dbReference type="PROSITE" id="PS51278"/>
    </source>
</evidence>
<keyword evidence="7" id="KW-0004">4Fe-4S</keyword>
<dbReference type="InterPro" id="IPR035584">
    <property type="entry name" value="PurF_N"/>
</dbReference>
<evidence type="ECO:0000256" key="1">
    <source>
        <dbReference type="ARBA" id="ARBA00005209"/>
    </source>
</evidence>
<dbReference type="GO" id="GO:0004044">
    <property type="term" value="F:amidophosphoribosyltransferase activity"/>
    <property type="evidence" value="ECO:0007669"/>
    <property type="project" value="UniProtKB-UniRule"/>
</dbReference>
<dbReference type="InterPro" id="IPR017932">
    <property type="entry name" value="GATase_2_dom"/>
</dbReference>
<dbReference type="InterPro" id="IPR000836">
    <property type="entry name" value="PRTase_dom"/>
</dbReference>
<organism evidence="12 13">
    <name type="scientific">Candidatus Scalindua brodae</name>
    <dbReference type="NCBI Taxonomy" id="237368"/>
    <lineage>
        <taxon>Bacteria</taxon>
        <taxon>Pseudomonadati</taxon>
        <taxon>Planctomycetota</taxon>
        <taxon>Candidatus Brocadiia</taxon>
        <taxon>Candidatus Brocadiales</taxon>
        <taxon>Candidatus Scalinduaceae</taxon>
        <taxon>Candidatus Scalindua</taxon>
    </lineage>
</organism>
<evidence type="ECO:0000256" key="3">
    <source>
        <dbReference type="ARBA" id="ARBA00022676"/>
    </source>
</evidence>
<dbReference type="Proteomes" id="UP000030652">
    <property type="component" value="Unassembled WGS sequence"/>
</dbReference>
<reference evidence="12 13" key="1">
    <citation type="submission" date="2014-10" db="EMBL/GenBank/DDBJ databases">
        <title>Draft genome of anammox bacterium scalindua brodae, obtained using differential coverage binning of sequence data from two enrichment reactors.</title>
        <authorList>
            <person name="Speth D.R."/>
            <person name="Russ L."/>
            <person name="Kartal B."/>
            <person name="Op den Camp H.J."/>
            <person name="Dutilh B.E."/>
            <person name="Jetten M.S."/>
        </authorList>
    </citation>
    <scope>NUCLEOTIDE SEQUENCE [LARGE SCALE GENOMIC DNA]</scope>
    <source>
        <strain evidence="12">RU1</strain>
    </source>
</reference>
<feature type="binding site" evidence="7 10">
    <location>
        <position position="244"/>
    </location>
    <ligand>
        <name>[4Fe-4S] cluster</name>
        <dbReference type="ChEBI" id="CHEBI:49883"/>
    </ligand>
</feature>
<dbReference type="EC" id="2.4.2.14" evidence="7"/>
<evidence type="ECO:0000313" key="13">
    <source>
        <dbReference type="Proteomes" id="UP000030652"/>
    </source>
</evidence>
<evidence type="ECO:0000256" key="10">
    <source>
        <dbReference type="PIRSR" id="PIRSR000485-3"/>
    </source>
</evidence>
<feature type="binding site" evidence="7 10">
    <location>
        <position position="441"/>
    </location>
    <ligand>
        <name>[4Fe-4S] cluster</name>
        <dbReference type="ChEBI" id="CHEBI:49883"/>
    </ligand>
</feature>
<keyword evidence="4 7" id="KW-0808">Transferase</keyword>
<dbReference type="EMBL" id="JRYO01000135">
    <property type="protein sequence ID" value="KHE92374.1"/>
    <property type="molecule type" value="Genomic_DNA"/>
</dbReference>
<evidence type="ECO:0000256" key="7">
    <source>
        <dbReference type="HAMAP-Rule" id="MF_01931"/>
    </source>
</evidence>
<feature type="binding site" evidence="7 10">
    <location>
        <position position="390"/>
    </location>
    <ligand>
        <name>[4Fe-4S] cluster</name>
        <dbReference type="ChEBI" id="CHEBI:49883"/>
    </ligand>
</feature>
<comment type="caution">
    <text evidence="12">The sequence shown here is derived from an EMBL/GenBank/DDBJ whole genome shotgun (WGS) entry which is preliminary data.</text>
</comment>
<dbReference type="Gene3D" id="3.60.20.10">
    <property type="entry name" value="Glutamine Phosphoribosylpyrophosphate, subunit 1, domain 1"/>
    <property type="match status" value="1"/>
</dbReference>
<dbReference type="NCBIfam" id="TIGR01134">
    <property type="entry name" value="purF"/>
    <property type="match status" value="1"/>
</dbReference>
<sequence>MAKAREYCGLFGVFDCDEAAEKVYYGLYSLQHRGEESAGIASTDGKHIIYHKDFGLVSDVFTPESLHKIKNPHAIGHVRYSTFGASDSIDNVQPMVVLYAKGEVAIAHNGQLLGAGKLRYDYEQHGSIFHTTSDTEVIVHLMAKPSHLEKPNLSHVLNHLKGAFSLLFLTKDEMVGVRDPNGFRPLSIGKLKNSYVLASETCALDQVGAEFVRDVEPGEVVYINKDGLKSEIFCSPSRIKPAYCIFELIYFARPDSNLFGDNVHLFRKRLGKRLAKEFPVDADVVIAVPEGGNSAAMGYSEESGIPLDRGFIRNHYVGRTFIQPDQGSRHKKVELKLNAIAEVVRGKRVVVVDDSIVRGTTSRSRIKLLRKAGATEVHLRISCPPHSFPCRYGIDFQSKDELIAANHTHAEIMAFLKADSLGYLSSDGMLGCATAPRNHYCTACFSGNYPVSSKSVAKNRLKKGPVNKIKITV</sequence>
<evidence type="ECO:0000256" key="2">
    <source>
        <dbReference type="ARBA" id="ARBA00010138"/>
    </source>
</evidence>
<dbReference type="InterPro" id="IPR029057">
    <property type="entry name" value="PRTase-like"/>
</dbReference>
<dbReference type="InterPro" id="IPR005854">
    <property type="entry name" value="PurF"/>
</dbReference>
<dbReference type="GO" id="GO:0051539">
    <property type="term" value="F:4 iron, 4 sulfur cluster binding"/>
    <property type="evidence" value="ECO:0007669"/>
    <property type="project" value="UniProtKB-KW"/>
</dbReference>
<comment type="cofactor">
    <cofactor evidence="7 10">
        <name>[4Fe-4S] cluster</name>
        <dbReference type="ChEBI" id="CHEBI:49883"/>
    </cofactor>
    <text evidence="7 10">Binds 1 [4Fe-4S] cluster per subunit.</text>
</comment>
<keyword evidence="3 7" id="KW-0328">Glycosyltransferase</keyword>
<evidence type="ECO:0000256" key="6">
    <source>
        <dbReference type="ARBA" id="ARBA00022962"/>
    </source>
</evidence>
<dbReference type="GO" id="GO:0009113">
    <property type="term" value="P:purine nucleobase biosynthetic process"/>
    <property type="evidence" value="ECO:0007669"/>
    <property type="project" value="UniProtKB-UniRule"/>
</dbReference>
<dbReference type="PATRIC" id="fig|237368.3.peg.2099"/>
<dbReference type="eggNOG" id="COG0034">
    <property type="taxonomic scope" value="Bacteria"/>
</dbReference>
<name>A0A0B0EII6_9BACT</name>
<keyword evidence="7 10" id="KW-0408">Iron</keyword>
<feature type="binding site" evidence="7 10">
    <location>
        <position position="444"/>
    </location>
    <ligand>
        <name>[4Fe-4S] cluster</name>
        <dbReference type="ChEBI" id="CHEBI:49883"/>
    </ligand>
</feature>
<evidence type="ECO:0000256" key="8">
    <source>
        <dbReference type="PIRNR" id="PIRNR000485"/>
    </source>
</evidence>
<comment type="function">
    <text evidence="7">Catalyzes the formation of phosphoribosylamine from phosphoribosylpyrophosphate (PRPP) and glutamine.</text>
</comment>
<dbReference type="SUPFAM" id="SSF53271">
    <property type="entry name" value="PRTase-like"/>
    <property type="match status" value="1"/>
</dbReference>
<dbReference type="Pfam" id="PF13537">
    <property type="entry name" value="GATase_7"/>
    <property type="match status" value="1"/>
</dbReference>
<evidence type="ECO:0000256" key="5">
    <source>
        <dbReference type="ARBA" id="ARBA00022755"/>
    </source>
</evidence>
<keyword evidence="7 10" id="KW-0479">Metal-binding</keyword>
<comment type="similarity">
    <text evidence="2 7 8">In the C-terminal section; belongs to the purine/pyrimidine phosphoribosyltransferase family.</text>
</comment>
<keyword evidence="6 7" id="KW-0315">Glutamine amidotransferase</keyword>
<dbReference type="PROSITE" id="PS51278">
    <property type="entry name" value="GATASE_TYPE_2"/>
    <property type="match status" value="1"/>
</dbReference>
<protein>
    <recommendedName>
        <fullName evidence="7">Amidophosphoribosyltransferase</fullName>
        <shortName evidence="7">ATase</shortName>
        <ecNumber evidence="7">2.4.2.14</ecNumber>
    </recommendedName>
    <alternativeName>
        <fullName evidence="7">Glutamine phosphoribosylpyrophosphate amidotransferase</fullName>
        <shortName evidence="7">GPATase</shortName>
    </alternativeName>
</protein>
<comment type="catalytic activity">
    <reaction evidence="7 8">
        <text>5-phospho-beta-D-ribosylamine + L-glutamate + diphosphate = 5-phospho-alpha-D-ribose 1-diphosphate + L-glutamine + H2O</text>
        <dbReference type="Rhea" id="RHEA:14905"/>
        <dbReference type="ChEBI" id="CHEBI:15377"/>
        <dbReference type="ChEBI" id="CHEBI:29985"/>
        <dbReference type="ChEBI" id="CHEBI:33019"/>
        <dbReference type="ChEBI" id="CHEBI:58017"/>
        <dbReference type="ChEBI" id="CHEBI:58359"/>
        <dbReference type="ChEBI" id="CHEBI:58681"/>
        <dbReference type="EC" id="2.4.2.14"/>
    </reaction>
</comment>
<comment type="pathway">
    <text evidence="1 7 8">Purine metabolism; IMP biosynthesis via de novo pathway; N(1)-(5-phospho-D-ribosyl)glycinamide from 5-phospho-alpha-D-ribose 1-diphosphate: step 1/2.</text>
</comment>
<dbReference type="HAMAP" id="MF_01931">
    <property type="entry name" value="PurF"/>
    <property type="match status" value="1"/>
</dbReference>
<evidence type="ECO:0000256" key="9">
    <source>
        <dbReference type="PIRSR" id="PIRSR000485-1"/>
    </source>
</evidence>
<accession>A0A0B0EII6</accession>
<feature type="active site" description="Nucleophile" evidence="7 9">
    <location>
        <position position="8"/>
    </location>
</feature>
<gene>
    <name evidence="7" type="primary">purF</name>
    <name evidence="12" type="ORF">SCABRO_01933</name>
</gene>
<feature type="domain" description="Glutamine amidotransferase type-2" evidence="11">
    <location>
        <begin position="8"/>
        <end position="226"/>
    </location>
</feature>
<dbReference type="SUPFAM" id="SSF56235">
    <property type="entry name" value="N-terminal nucleophile aminohydrolases (Ntn hydrolases)"/>
    <property type="match status" value="1"/>
</dbReference>
<dbReference type="CDD" id="cd00715">
    <property type="entry name" value="GPATase_N"/>
    <property type="match status" value="1"/>
</dbReference>
<comment type="caution">
    <text evidence="7">Lacks conserved residue(s) required for the propagation of feature annotation.</text>
</comment>
<proteinExistence type="inferred from homology"/>
<dbReference type="GO" id="GO:0006189">
    <property type="term" value="P:'de novo' IMP biosynthetic process"/>
    <property type="evidence" value="ECO:0007669"/>
    <property type="project" value="UniProtKB-UniRule"/>
</dbReference>
<keyword evidence="7 10" id="KW-0411">Iron-sulfur</keyword>
<evidence type="ECO:0000313" key="12">
    <source>
        <dbReference type="EMBL" id="KHE92374.1"/>
    </source>
</evidence>
<dbReference type="GO" id="GO:0046872">
    <property type="term" value="F:metal ion binding"/>
    <property type="evidence" value="ECO:0007669"/>
    <property type="project" value="UniProtKB-KW"/>
</dbReference>
<evidence type="ECO:0000256" key="4">
    <source>
        <dbReference type="ARBA" id="ARBA00022679"/>
    </source>
</evidence>
<dbReference type="Gene3D" id="3.40.50.2020">
    <property type="match status" value="1"/>
</dbReference>
<dbReference type="PANTHER" id="PTHR11907">
    <property type="entry name" value="AMIDOPHOSPHORIBOSYLTRANSFERASE"/>
    <property type="match status" value="1"/>
</dbReference>
<dbReference type="PIRSF" id="PIRSF000485">
    <property type="entry name" value="Amd_phspho_trans"/>
    <property type="match status" value="1"/>
</dbReference>
<dbReference type="Pfam" id="PF00156">
    <property type="entry name" value="Pribosyltran"/>
    <property type="match status" value="1"/>
</dbReference>
<keyword evidence="5 7" id="KW-0658">Purine biosynthesis</keyword>